<evidence type="ECO:0000313" key="2">
    <source>
        <dbReference type="Proteomes" id="UP000516305"/>
    </source>
</evidence>
<dbReference type="AlphaFoldDB" id="A0A7H0VGN0"/>
<organism evidence="1 2">
    <name type="scientific">Croceimicrobium hydrocarbonivorans</name>
    <dbReference type="NCBI Taxonomy" id="2761580"/>
    <lineage>
        <taxon>Bacteria</taxon>
        <taxon>Pseudomonadati</taxon>
        <taxon>Bacteroidota</taxon>
        <taxon>Flavobacteriia</taxon>
        <taxon>Flavobacteriales</taxon>
        <taxon>Owenweeksiaceae</taxon>
        <taxon>Croceimicrobium</taxon>
    </lineage>
</organism>
<gene>
    <name evidence="1" type="ORF">H4K34_03285</name>
</gene>
<reference evidence="1 2" key="1">
    <citation type="submission" date="2020-08" db="EMBL/GenBank/DDBJ databases">
        <title>Croceimicrobium hydrocarbonivorans gen. nov., sp. nov., a novel marine bacterium isolated from a bacterial consortium that degrades polyethylene terephthalate.</title>
        <authorList>
            <person name="Liu R."/>
        </authorList>
    </citation>
    <scope>NUCLEOTIDE SEQUENCE [LARGE SCALE GENOMIC DNA]</scope>
    <source>
        <strain evidence="1 2">A20-9</strain>
    </source>
</reference>
<dbReference type="EMBL" id="CP060139">
    <property type="protein sequence ID" value="QNR24878.1"/>
    <property type="molecule type" value="Genomic_DNA"/>
</dbReference>
<dbReference type="RefSeq" id="WP_210759405.1">
    <property type="nucleotide sequence ID" value="NZ_CP060139.1"/>
</dbReference>
<proteinExistence type="predicted"/>
<name>A0A7H0VGN0_9FLAO</name>
<dbReference type="KEGG" id="chyd:H4K34_03285"/>
<evidence type="ECO:0000313" key="1">
    <source>
        <dbReference type="EMBL" id="QNR24878.1"/>
    </source>
</evidence>
<accession>A0A7H0VGN0</accession>
<protein>
    <submittedName>
        <fullName evidence="1">Uncharacterized protein</fullName>
    </submittedName>
</protein>
<dbReference type="Proteomes" id="UP000516305">
    <property type="component" value="Chromosome"/>
</dbReference>
<sequence length="107" mass="12526">MAIPKPGSRVITVEDQIYRWMASGNDGWIDLYIELDGEKGQRLMVKFDYHHKRIQTNDSVSLQQQFLVTPDIVRQTIDYGKKNGWKPSEKGKPLDLNHIDDKINWKK</sequence>
<keyword evidence="2" id="KW-1185">Reference proteome</keyword>